<protein>
    <submittedName>
        <fullName evidence="2">Uncharacterized protein</fullName>
    </submittedName>
</protein>
<feature type="signal peptide" evidence="1">
    <location>
        <begin position="1"/>
        <end position="18"/>
    </location>
</feature>
<gene>
    <name evidence="2" type="ORF">HMPREF9997_02748</name>
</gene>
<feature type="chain" id="PRO_5039394370" evidence="1">
    <location>
        <begin position="19"/>
        <end position="193"/>
    </location>
</feature>
<accession>L1M889</accession>
<evidence type="ECO:0000313" key="3">
    <source>
        <dbReference type="Proteomes" id="UP000010445"/>
    </source>
</evidence>
<dbReference type="EMBL" id="AMEM01000044">
    <property type="protein sequence ID" value="EKX87422.1"/>
    <property type="molecule type" value="Genomic_DNA"/>
</dbReference>
<keyword evidence="1" id="KW-0732">Signal</keyword>
<proteinExistence type="predicted"/>
<keyword evidence="3" id="KW-1185">Reference proteome</keyword>
<sequence>MQSFFVLLTALGSVVAMLTQLLSGIPAETGSHGASQVTSQESVLRNVQGDIVVNGISVGMPRDTVEGLNPDFPKTSTDSHSETGQHLAEVSYKNSRFYFTPTENGSKVERISVQQTPDGIKIGSPILDASAKYSAPIHAYRSSNGHTYAVYDANSALDLAWVFAYDNNKITEVIITSGLEKYKADAKAAKNGS</sequence>
<name>L1M889_9CORY</name>
<dbReference type="eggNOG" id="ENOG5030HBV">
    <property type="taxonomic scope" value="Bacteria"/>
</dbReference>
<dbReference type="RefSeq" id="WP_006062551.1">
    <property type="nucleotide sequence ID" value="NZ_KB290826.1"/>
</dbReference>
<dbReference type="PATRIC" id="fig|1035195.3.peg.2462"/>
<dbReference type="Proteomes" id="UP000010445">
    <property type="component" value="Unassembled WGS sequence"/>
</dbReference>
<organism evidence="2 3">
    <name type="scientific">Corynebacterium durum F0235</name>
    <dbReference type="NCBI Taxonomy" id="1035195"/>
    <lineage>
        <taxon>Bacteria</taxon>
        <taxon>Bacillati</taxon>
        <taxon>Actinomycetota</taxon>
        <taxon>Actinomycetes</taxon>
        <taxon>Mycobacteriales</taxon>
        <taxon>Corynebacteriaceae</taxon>
        <taxon>Corynebacterium</taxon>
    </lineage>
</organism>
<evidence type="ECO:0000256" key="1">
    <source>
        <dbReference type="SAM" id="SignalP"/>
    </source>
</evidence>
<dbReference type="AlphaFoldDB" id="L1M889"/>
<dbReference type="STRING" id="1035195.HMPREF9997_02748"/>
<dbReference type="HOGENOM" id="CLU_1406657_0_0_11"/>
<reference evidence="2 3" key="1">
    <citation type="submission" date="2012-05" db="EMBL/GenBank/DDBJ databases">
        <authorList>
            <person name="Weinstock G."/>
            <person name="Sodergren E."/>
            <person name="Lobos E.A."/>
            <person name="Fulton L."/>
            <person name="Fulton R."/>
            <person name="Courtney L."/>
            <person name="Fronick C."/>
            <person name="O'Laughlin M."/>
            <person name="Godfrey J."/>
            <person name="Wilson R.M."/>
            <person name="Miner T."/>
            <person name="Farmer C."/>
            <person name="Delehaunty K."/>
            <person name="Cordes M."/>
            <person name="Minx P."/>
            <person name="Tomlinson C."/>
            <person name="Chen J."/>
            <person name="Wollam A."/>
            <person name="Pepin K.H."/>
            <person name="Bhonagiri V."/>
            <person name="Zhang X."/>
            <person name="Suruliraj S."/>
            <person name="Warren W."/>
            <person name="Mitreva M."/>
            <person name="Mardis E.R."/>
            <person name="Wilson R.K."/>
        </authorList>
    </citation>
    <scope>NUCLEOTIDE SEQUENCE [LARGE SCALE GENOMIC DNA]</scope>
    <source>
        <strain evidence="2 3">F0235</strain>
    </source>
</reference>
<evidence type="ECO:0000313" key="2">
    <source>
        <dbReference type="EMBL" id="EKX87422.1"/>
    </source>
</evidence>
<dbReference type="GeneID" id="84896209"/>
<comment type="caution">
    <text evidence="2">The sequence shown here is derived from an EMBL/GenBank/DDBJ whole genome shotgun (WGS) entry which is preliminary data.</text>
</comment>